<sequence>MTMTKIIKKFHAATDVDPHAEIYYVDPTDFTQQFLGSPNEGLISGSEYIKFFGYLRQQTNQPMIADGQSGFGNPLNTYFTVKEFEYYGADIITINDQIFPSSTNQPKAADKYDFAGRIKAAIDAHQAASSEIWAKFDCFEEYGEAGLMERFQMAEQLGIDGAIFNRIPTDTINKITSSIKIATMNGDQAGQYHFE</sequence>
<dbReference type="PANTHER" id="PTHR42905:SF5">
    <property type="entry name" value="CARBOXYVINYL-CARBOXYPHOSPHONATE PHOSPHORYLMUTASE, CHLOROPLASTIC"/>
    <property type="match status" value="1"/>
</dbReference>
<dbReference type="Gene3D" id="3.20.20.60">
    <property type="entry name" value="Phosphoenolpyruvate-binding domains"/>
    <property type="match status" value="1"/>
</dbReference>
<dbReference type="SUPFAM" id="SSF51621">
    <property type="entry name" value="Phosphoenolpyruvate/pyruvate domain"/>
    <property type="match status" value="1"/>
</dbReference>
<keyword evidence="2" id="KW-1185">Reference proteome</keyword>
<dbReference type="Pfam" id="PF13714">
    <property type="entry name" value="PEP_mutase"/>
    <property type="match status" value="1"/>
</dbReference>
<comment type="caution">
    <text evidence="1">The sequence shown here is derived from an EMBL/GenBank/DDBJ whole genome shotgun (WGS) entry which is preliminary data.</text>
</comment>
<gene>
    <name evidence="1" type="ORF">FC60_GL000841</name>
</gene>
<proteinExistence type="predicted"/>
<dbReference type="InterPro" id="IPR040442">
    <property type="entry name" value="Pyrv_kinase-like_dom_sf"/>
</dbReference>
<organism evidence="1 2">
    <name type="scientific">Limosilactobacillus gastricus DSM 16045</name>
    <dbReference type="NCBI Taxonomy" id="1423749"/>
    <lineage>
        <taxon>Bacteria</taxon>
        <taxon>Bacillati</taxon>
        <taxon>Bacillota</taxon>
        <taxon>Bacilli</taxon>
        <taxon>Lactobacillales</taxon>
        <taxon>Lactobacillaceae</taxon>
        <taxon>Limosilactobacillus</taxon>
    </lineage>
</organism>
<dbReference type="EMBL" id="AZFN01000020">
    <property type="protein sequence ID" value="KRM01303.1"/>
    <property type="molecule type" value="Genomic_DNA"/>
</dbReference>
<dbReference type="PANTHER" id="PTHR42905">
    <property type="entry name" value="PHOSPHOENOLPYRUVATE CARBOXYLASE"/>
    <property type="match status" value="1"/>
</dbReference>
<name>A0A0R1V719_9LACO</name>
<dbReference type="GO" id="GO:0003824">
    <property type="term" value="F:catalytic activity"/>
    <property type="evidence" value="ECO:0007669"/>
    <property type="project" value="InterPro"/>
</dbReference>
<dbReference type="PATRIC" id="fig|1423749.3.peg.847"/>
<dbReference type="Proteomes" id="UP000051739">
    <property type="component" value="Unassembled WGS sequence"/>
</dbReference>
<protein>
    <submittedName>
        <fullName evidence="1">Uncharacterized protein</fullName>
    </submittedName>
</protein>
<evidence type="ECO:0000313" key="2">
    <source>
        <dbReference type="Proteomes" id="UP000051739"/>
    </source>
</evidence>
<dbReference type="InterPro" id="IPR015813">
    <property type="entry name" value="Pyrv/PenolPyrv_kinase-like_dom"/>
</dbReference>
<evidence type="ECO:0000313" key="1">
    <source>
        <dbReference type="EMBL" id="KRM01303.1"/>
    </source>
</evidence>
<accession>A0A0R1V719</accession>
<dbReference type="AlphaFoldDB" id="A0A0R1V719"/>
<reference evidence="1 2" key="1">
    <citation type="journal article" date="2015" name="Genome Announc.">
        <title>Expanding the biotechnology potential of lactobacilli through comparative genomics of 213 strains and associated genera.</title>
        <authorList>
            <person name="Sun Z."/>
            <person name="Harris H.M."/>
            <person name="McCann A."/>
            <person name="Guo C."/>
            <person name="Argimon S."/>
            <person name="Zhang W."/>
            <person name="Yang X."/>
            <person name="Jeffery I.B."/>
            <person name="Cooney J.C."/>
            <person name="Kagawa T.F."/>
            <person name="Liu W."/>
            <person name="Song Y."/>
            <person name="Salvetti E."/>
            <person name="Wrobel A."/>
            <person name="Rasinkangas P."/>
            <person name="Parkhill J."/>
            <person name="Rea M.C."/>
            <person name="O'Sullivan O."/>
            <person name="Ritari J."/>
            <person name="Douillard F.P."/>
            <person name="Paul Ross R."/>
            <person name="Yang R."/>
            <person name="Briner A.E."/>
            <person name="Felis G.E."/>
            <person name="de Vos W.M."/>
            <person name="Barrangou R."/>
            <person name="Klaenhammer T.R."/>
            <person name="Caufield P.W."/>
            <person name="Cui Y."/>
            <person name="Zhang H."/>
            <person name="O'Toole P.W."/>
        </authorList>
    </citation>
    <scope>NUCLEOTIDE SEQUENCE [LARGE SCALE GENOMIC DNA]</scope>
    <source>
        <strain evidence="1 2">DSM 16045</strain>
    </source>
</reference>